<feature type="region of interest" description="Disordered" evidence="1">
    <location>
        <begin position="1"/>
        <end position="58"/>
    </location>
</feature>
<protein>
    <submittedName>
        <fullName evidence="2">Uncharacterized protein</fullName>
    </submittedName>
</protein>
<accession>A0A7W6WMP7</accession>
<evidence type="ECO:0000313" key="3">
    <source>
        <dbReference type="Proteomes" id="UP000555728"/>
    </source>
</evidence>
<evidence type="ECO:0000256" key="1">
    <source>
        <dbReference type="SAM" id="MobiDB-lite"/>
    </source>
</evidence>
<name>A0A7W6WMP7_9PROT</name>
<dbReference type="AlphaFoldDB" id="A0A7W6WMP7"/>
<organism evidence="2 3">
    <name type="scientific">Roseospira goensis</name>
    <dbReference type="NCBI Taxonomy" id="391922"/>
    <lineage>
        <taxon>Bacteria</taxon>
        <taxon>Pseudomonadati</taxon>
        <taxon>Pseudomonadota</taxon>
        <taxon>Alphaproteobacteria</taxon>
        <taxon>Rhodospirillales</taxon>
        <taxon>Rhodospirillaceae</taxon>
        <taxon>Roseospira</taxon>
    </lineage>
</organism>
<dbReference type="Proteomes" id="UP000555728">
    <property type="component" value="Unassembled WGS sequence"/>
</dbReference>
<keyword evidence="3" id="KW-1185">Reference proteome</keyword>
<sequence length="110" mass="12160">MVKKRENPLEELQKARAESDARRKQLLERMKSQKAKPKPVSEAKAQAQGHSREKTPALDVSAVMTAARLIHLMQLESGLGEPATLNRPTLALLERFFEVLSSGVSASVLQ</sequence>
<gene>
    <name evidence="2" type="ORF">GGD88_003720</name>
</gene>
<comment type="caution">
    <text evidence="2">The sequence shown here is derived from an EMBL/GenBank/DDBJ whole genome shotgun (WGS) entry which is preliminary data.</text>
</comment>
<reference evidence="2 3" key="1">
    <citation type="submission" date="2020-08" db="EMBL/GenBank/DDBJ databases">
        <title>Genome sequencing of Purple Non-Sulfur Bacteria from various extreme environments.</title>
        <authorList>
            <person name="Mayer M."/>
        </authorList>
    </citation>
    <scope>NUCLEOTIDE SEQUENCE [LARGE SCALE GENOMIC DNA]</scope>
    <source>
        <strain evidence="2 3">JA135</strain>
    </source>
</reference>
<feature type="compositionally biased region" description="Basic and acidic residues" evidence="1">
    <location>
        <begin position="1"/>
        <end position="31"/>
    </location>
</feature>
<evidence type="ECO:0000313" key="2">
    <source>
        <dbReference type="EMBL" id="MBB4287953.1"/>
    </source>
</evidence>
<dbReference type="EMBL" id="JACIGI010000071">
    <property type="protein sequence ID" value="MBB4287953.1"/>
    <property type="molecule type" value="Genomic_DNA"/>
</dbReference>
<dbReference type="RefSeq" id="WP_184438206.1">
    <property type="nucleotide sequence ID" value="NZ_JACIGI010000071.1"/>
</dbReference>
<proteinExistence type="predicted"/>